<dbReference type="SUPFAM" id="SSF53850">
    <property type="entry name" value="Periplasmic binding protein-like II"/>
    <property type="match status" value="1"/>
</dbReference>
<comment type="similarity">
    <text evidence="2">Belongs to the bacterial solute-binding protein SsuA/TauA family.</text>
</comment>
<evidence type="ECO:0000256" key="2">
    <source>
        <dbReference type="ARBA" id="ARBA00010742"/>
    </source>
</evidence>
<evidence type="ECO:0000256" key="1">
    <source>
        <dbReference type="ARBA" id="ARBA00004418"/>
    </source>
</evidence>
<reference evidence="7" key="1">
    <citation type="journal article" date="2019" name="Int. J. Syst. Evol. Microbiol.">
        <title>The Global Catalogue of Microorganisms (GCM) 10K type strain sequencing project: providing services to taxonomists for standard genome sequencing and annotation.</title>
        <authorList>
            <consortium name="The Broad Institute Genomics Platform"/>
            <consortium name="The Broad Institute Genome Sequencing Center for Infectious Disease"/>
            <person name="Wu L."/>
            <person name="Ma J."/>
        </authorList>
    </citation>
    <scope>NUCLEOTIDE SEQUENCE [LARGE SCALE GENOMIC DNA]</scope>
    <source>
        <strain evidence="7">JCM 17459</strain>
    </source>
</reference>
<dbReference type="RefSeq" id="WP_345041045.1">
    <property type="nucleotide sequence ID" value="NZ_BAABBA010000010.1"/>
</dbReference>
<evidence type="ECO:0000313" key="6">
    <source>
        <dbReference type="EMBL" id="GAA4287859.1"/>
    </source>
</evidence>
<dbReference type="PANTHER" id="PTHR30024:SF47">
    <property type="entry name" value="TAURINE-BINDING PERIPLASMIC PROTEIN"/>
    <property type="match status" value="1"/>
</dbReference>
<protein>
    <submittedName>
        <fullName evidence="6">MetQ/NlpA family ABC transporter substrate-binding protein</fullName>
    </submittedName>
</protein>
<evidence type="ECO:0000313" key="7">
    <source>
        <dbReference type="Proteomes" id="UP001499841"/>
    </source>
</evidence>
<gene>
    <name evidence="6" type="ORF">GCM10022262_22190</name>
</gene>
<dbReference type="Pfam" id="PF09084">
    <property type="entry name" value="NMT1"/>
    <property type="match status" value="1"/>
</dbReference>
<accession>A0ABP8EV41</accession>
<dbReference type="Gene3D" id="3.40.190.10">
    <property type="entry name" value="Periplasmic binding protein-like II"/>
    <property type="match status" value="2"/>
</dbReference>
<dbReference type="InterPro" id="IPR015168">
    <property type="entry name" value="SsuA/THI5"/>
</dbReference>
<feature type="domain" description="SsuA/THI5-like" evidence="5">
    <location>
        <begin position="51"/>
        <end position="266"/>
    </location>
</feature>
<proteinExistence type="inferred from homology"/>
<dbReference type="EMBL" id="BAABBA010000010">
    <property type="protein sequence ID" value="GAA4287859.1"/>
    <property type="molecule type" value="Genomic_DNA"/>
</dbReference>
<name>A0ABP8EV41_9MICO</name>
<dbReference type="PANTHER" id="PTHR30024">
    <property type="entry name" value="ALIPHATIC SULFONATES-BINDING PROTEIN-RELATED"/>
    <property type="match status" value="1"/>
</dbReference>
<keyword evidence="7" id="KW-1185">Reference proteome</keyword>
<organism evidence="6 7">
    <name type="scientific">Georgenia daeguensis</name>
    <dbReference type="NCBI Taxonomy" id="908355"/>
    <lineage>
        <taxon>Bacteria</taxon>
        <taxon>Bacillati</taxon>
        <taxon>Actinomycetota</taxon>
        <taxon>Actinomycetes</taxon>
        <taxon>Micrococcales</taxon>
        <taxon>Bogoriellaceae</taxon>
        <taxon>Georgenia</taxon>
    </lineage>
</organism>
<evidence type="ECO:0000256" key="3">
    <source>
        <dbReference type="ARBA" id="ARBA00022729"/>
    </source>
</evidence>
<comment type="caution">
    <text evidence="6">The sequence shown here is derived from an EMBL/GenBank/DDBJ whole genome shotgun (WGS) entry which is preliminary data.</text>
</comment>
<feature type="signal peptide" evidence="4">
    <location>
        <begin position="1"/>
        <end position="27"/>
    </location>
</feature>
<dbReference type="PROSITE" id="PS51257">
    <property type="entry name" value="PROKAR_LIPOPROTEIN"/>
    <property type="match status" value="1"/>
</dbReference>
<dbReference type="Proteomes" id="UP001499841">
    <property type="component" value="Unassembled WGS sequence"/>
</dbReference>
<keyword evidence="3 4" id="KW-0732">Signal</keyword>
<comment type="subcellular location">
    <subcellularLocation>
        <location evidence="1">Periplasm</location>
    </subcellularLocation>
</comment>
<evidence type="ECO:0000256" key="4">
    <source>
        <dbReference type="SAM" id="SignalP"/>
    </source>
</evidence>
<sequence>MPLRRRSTTLIAVAAVLATTAACGSSAGAPETEGSATEAIPLTVGVLTSLDVAPAYLAEELGMFDKHGLDVTFEVAEGGAALLPSVVSGQYDIGFSNPVSLAVARGRGMDVTIIAAGSASLNEEPDYSAVLVNGQSTLTSAKELEGKTVAVNTLAGNAYVTTRQSIRAAGGDPDKVNFVELNYPDMVPALAESRVDAAFAVEPFVSLHKDAGNKVLSWPFLDTSPNNVAGVYFTMQQTFEEQPDAVERFTAAISEASKFASENPDEVRAQTSNFTEMDDDLTAKVLLPQYPESINAESIRTQAQLAQDDGLIEAPIDVDELIAGN</sequence>
<feature type="chain" id="PRO_5046302088" evidence="4">
    <location>
        <begin position="28"/>
        <end position="325"/>
    </location>
</feature>
<evidence type="ECO:0000259" key="5">
    <source>
        <dbReference type="Pfam" id="PF09084"/>
    </source>
</evidence>